<gene>
    <name evidence="1" type="ORF">CPB83DRAFT_911377</name>
</gene>
<sequence length="344" mass="38126">MPYIPVDSLSDVVYRLVVDQYDPPPDYQLGFWATLPLTVGVLPNTLTGEKAFHSSHDILNLLKEHGIFNIDAAYRESVVRGFSGPELFAPVSNSNPLKNVINPVTTALGLPIAGLQTLKSPGTMGFYFKVSDVLYGVTAHHVLFPEDQGNNEYSYVVGPKKKVILMGTRAFTNFLISIWGNIGTLNDTVSFLEQSITTLIPSLDTSCPNTELAETQLRLGITQTAIEELKRFYLMIKKQWSKPRDRIIGHVIWAPPISVCTTSPSYTKDVCVVKLDEKKILTKLEGKCPEIDTLTLISLLYSHTDDPSDFTDVLDRLLELRGILSAQEICTSDKKDAMATPCDT</sequence>
<dbReference type="OrthoDB" id="5424209at2759"/>
<evidence type="ECO:0000313" key="1">
    <source>
        <dbReference type="EMBL" id="KAF9522387.1"/>
    </source>
</evidence>
<keyword evidence="2" id="KW-1185">Reference proteome</keyword>
<dbReference type="AlphaFoldDB" id="A0A9P6E4J5"/>
<organism evidence="1 2">
    <name type="scientific">Crepidotus variabilis</name>
    <dbReference type="NCBI Taxonomy" id="179855"/>
    <lineage>
        <taxon>Eukaryota</taxon>
        <taxon>Fungi</taxon>
        <taxon>Dikarya</taxon>
        <taxon>Basidiomycota</taxon>
        <taxon>Agaricomycotina</taxon>
        <taxon>Agaricomycetes</taxon>
        <taxon>Agaricomycetidae</taxon>
        <taxon>Agaricales</taxon>
        <taxon>Agaricineae</taxon>
        <taxon>Crepidotaceae</taxon>
        <taxon>Crepidotus</taxon>
    </lineage>
</organism>
<dbReference type="EMBL" id="MU157948">
    <property type="protein sequence ID" value="KAF9522387.1"/>
    <property type="molecule type" value="Genomic_DNA"/>
</dbReference>
<reference evidence="1" key="1">
    <citation type="submission" date="2020-11" db="EMBL/GenBank/DDBJ databases">
        <authorList>
            <consortium name="DOE Joint Genome Institute"/>
            <person name="Ahrendt S."/>
            <person name="Riley R."/>
            <person name="Andreopoulos W."/>
            <person name="Labutti K."/>
            <person name="Pangilinan J."/>
            <person name="Ruiz-Duenas F.J."/>
            <person name="Barrasa J.M."/>
            <person name="Sanchez-Garcia M."/>
            <person name="Camarero S."/>
            <person name="Miyauchi S."/>
            <person name="Serrano A."/>
            <person name="Linde D."/>
            <person name="Babiker R."/>
            <person name="Drula E."/>
            <person name="Ayuso-Fernandez I."/>
            <person name="Pacheco R."/>
            <person name="Padilla G."/>
            <person name="Ferreira P."/>
            <person name="Barriuso J."/>
            <person name="Kellner H."/>
            <person name="Castanera R."/>
            <person name="Alfaro M."/>
            <person name="Ramirez L."/>
            <person name="Pisabarro A.G."/>
            <person name="Kuo A."/>
            <person name="Tritt A."/>
            <person name="Lipzen A."/>
            <person name="He G."/>
            <person name="Yan M."/>
            <person name="Ng V."/>
            <person name="Cullen D."/>
            <person name="Martin F."/>
            <person name="Rosso M.-N."/>
            <person name="Henrissat B."/>
            <person name="Hibbett D."/>
            <person name="Martinez A.T."/>
            <person name="Grigoriev I.V."/>
        </authorList>
    </citation>
    <scope>NUCLEOTIDE SEQUENCE</scope>
    <source>
        <strain evidence="1">CBS 506.95</strain>
    </source>
</reference>
<evidence type="ECO:0000313" key="2">
    <source>
        <dbReference type="Proteomes" id="UP000807306"/>
    </source>
</evidence>
<accession>A0A9P6E4J5</accession>
<proteinExistence type="predicted"/>
<name>A0A9P6E4J5_9AGAR</name>
<dbReference type="Proteomes" id="UP000807306">
    <property type="component" value="Unassembled WGS sequence"/>
</dbReference>
<protein>
    <submittedName>
        <fullName evidence="1">Uncharacterized protein</fullName>
    </submittedName>
</protein>
<comment type="caution">
    <text evidence="1">The sequence shown here is derived from an EMBL/GenBank/DDBJ whole genome shotgun (WGS) entry which is preliminary data.</text>
</comment>